<dbReference type="EMBL" id="UOEF01000294">
    <property type="protein sequence ID" value="VAV99875.1"/>
    <property type="molecule type" value="Genomic_DNA"/>
</dbReference>
<reference evidence="2" key="1">
    <citation type="submission" date="2018-06" db="EMBL/GenBank/DDBJ databases">
        <authorList>
            <person name="Zhirakovskaya E."/>
        </authorList>
    </citation>
    <scope>NUCLEOTIDE SEQUENCE</scope>
</reference>
<protein>
    <submittedName>
        <fullName evidence="2">Uncharacterized protein</fullName>
    </submittedName>
</protein>
<feature type="region of interest" description="Disordered" evidence="1">
    <location>
        <begin position="74"/>
        <end position="100"/>
    </location>
</feature>
<name>A0A3B0SYN8_9ZZZZ</name>
<evidence type="ECO:0000313" key="2">
    <source>
        <dbReference type="EMBL" id="VAV99875.1"/>
    </source>
</evidence>
<gene>
    <name evidence="2" type="ORF">MNBD_ALPHA04-572</name>
</gene>
<accession>A0A3B0SYN8</accession>
<sequence>MTSPQISLAMLARTAYRPVGQAMGQPGGQNLKAEATPFQAEPVRRTVKTSPSVQIELSDAARSALLGLQEIAAAPAPKQKSPPPMTNTYVQPGARLNLSV</sequence>
<proteinExistence type="predicted"/>
<evidence type="ECO:0000256" key="1">
    <source>
        <dbReference type="SAM" id="MobiDB-lite"/>
    </source>
</evidence>
<organism evidence="2">
    <name type="scientific">hydrothermal vent metagenome</name>
    <dbReference type="NCBI Taxonomy" id="652676"/>
    <lineage>
        <taxon>unclassified sequences</taxon>
        <taxon>metagenomes</taxon>
        <taxon>ecological metagenomes</taxon>
    </lineage>
</organism>
<dbReference type="AlphaFoldDB" id="A0A3B0SYN8"/>